<evidence type="ECO:0000256" key="8">
    <source>
        <dbReference type="ARBA" id="ARBA00023136"/>
    </source>
</evidence>
<dbReference type="InterPro" id="IPR005644">
    <property type="entry name" value="NolW-like"/>
</dbReference>
<dbReference type="NCBIfam" id="TIGR02517">
    <property type="entry name" value="type_II_gspD"/>
    <property type="match status" value="1"/>
</dbReference>
<dbReference type="Pfam" id="PF21305">
    <property type="entry name" value="type_II_gspD_N0"/>
    <property type="match status" value="1"/>
</dbReference>
<keyword evidence="8" id="KW-0472">Membrane</keyword>
<evidence type="ECO:0000313" key="15">
    <source>
        <dbReference type="EMBL" id="TRL36427.1"/>
    </source>
</evidence>
<evidence type="ECO:0000256" key="7">
    <source>
        <dbReference type="ARBA" id="ARBA00022927"/>
    </source>
</evidence>
<dbReference type="PANTHER" id="PTHR30332">
    <property type="entry name" value="PROBABLE GENERAL SECRETION PATHWAY PROTEIN D"/>
    <property type="match status" value="1"/>
</dbReference>
<keyword evidence="4" id="KW-1134">Transmembrane beta strand</keyword>
<dbReference type="PRINTS" id="PR00811">
    <property type="entry name" value="BCTERIALGSPD"/>
</dbReference>
<organism evidence="15 16">
    <name type="scientific">Methylosinus sporium</name>
    <dbReference type="NCBI Taxonomy" id="428"/>
    <lineage>
        <taxon>Bacteria</taxon>
        <taxon>Pseudomonadati</taxon>
        <taxon>Pseudomonadota</taxon>
        <taxon>Alphaproteobacteria</taxon>
        <taxon>Hyphomicrobiales</taxon>
        <taxon>Methylocystaceae</taxon>
        <taxon>Methylosinus</taxon>
    </lineage>
</organism>
<dbReference type="Gene3D" id="3.30.1370.120">
    <property type="match status" value="3"/>
</dbReference>
<dbReference type="InterPro" id="IPR050810">
    <property type="entry name" value="Bact_Secretion_Sys_Channel"/>
</dbReference>
<name>A0A549T3G3_METSR</name>
<feature type="domain" description="NolW-like" evidence="13">
    <location>
        <begin position="166"/>
        <end position="224"/>
    </location>
</feature>
<comment type="caution">
    <text evidence="15">The sequence shown here is derived from an EMBL/GenBank/DDBJ whole genome shotgun (WGS) entry which is preliminary data.</text>
</comment>
<feature type="domain" description="NolW-like" evidence="13">
    <location>
        <begin position="304"/>
        <end position="462"/>
    </location>
</feature>
<dbReference type="InterPro" id="IPR004846">
    <property type="entry name" value="T2SS/T3SS_dom"/>
</dbReference>
<evidence type="ECO:0000256" key="3">
    <source>
        <dbReference type="ARBA" id="ARBA00022448"/>
    </source>
</evidence>
<evidence type="ECO:0000259" key="14">
    <source>
        <dbReference type="Pfam" id="PF21305"/>
    </source>
</evidence>
<dbReference type="InterPro" id="IPR049371">
    <property type="entry name" value="GspD-like_N0"/>
</dbReference>
<comment type="subcellular location">
    <subcellularLocation>
        <location evidence="1 10">Cell outer membrane</location>
    </subcellularLocation>
</comment>
<dbReference type="GO" id="GO:0015627">
    <property type="term" value="C:type II protein secretion system complex"/>
    <property type="evidence" value="ECO:0007669"/>
    <property type="project" value="InterPro"/>
</dbReference>
<dbReference type="Pfam" id="PF03958">
    <property type="entry name" value="Secretin_N"/>
    <property type="match status" value="2"/>
</dbReference>
<evidence type="ECO:0000256" key="2">
    <source>
        <dbReference type="ARBA" id="ARBA00006980"/>
    </source>
</evidence>
<feature type="region of interest" description="Disordered" evidence="11">
    <location>
        <begin position="363"/>
        <end position="383"/>
    </location>
</feature>
<evidence type="ECO:0000256" key="10">
    <source>
        <dbReference type="RuleBase" id="RU004004"/>
    </source>
</evidence>
<evidence type="ECO:0000259" key="13">
    <source>
        <dbReference type="Pfam" id="PF03958"/>
    </source>
</evidence>
<evidence type="ECO:0000256" key="5">
    <source>
        <dbReference type="ARBA" id="ARBA00022692"/>
    </source>
</evidence>
<dbReference type="InterPro" id="IPR013356">
    <property type="entry name" value="T2SS_GspD"/>
</dbReference>
<proteinExistence type="inferred from homology"/>
<dbReference type="InterPro" id="IPR038591">
    <property type="entry name" value="NolW-like_sf"/>
</dbReference>
<reference evidence="15 16" key="1">
    <citation type="submission" date="2019-07" db="EMBL/GenBank/DDBJ databases">
        <title>Ln-dependent methylotrophs.</title>
        <authorList>
            <person name="Tani A."/>
        </authorList>
    </citation>
    <scope>NUCLEOTIDE SEQUENCE [LARGE SCALE GENOMIC DNA]</scope>
    <source>
        <strain evidence="15 16">SM89A</strain>
    </source>
</reference>
<dbReference type="Pfam" id="PF00263">
    <property type="entry name" value="Secretin"/>
    <property type="match status" value="1"/>
</dbReference>
<sequence length="743" mass="78660">MMGIGPGDSVDVARMKDFSAYFPTTASVGSRLDKSAARPVLYPGAEDASPKRSPGEAPTEPGVTSRGDEIEMNFEQAEIQTVAKALLGDALGLDFTIDPRVHGAVTIVSAGPIPKKDILPTFENVIRMSNAALLREGRLVRIVPLPEANGAGPTTIGSVQPGYGVTIIPLHNTSAVALAKTAENFIARAGAIRADATRNLLLVHGTSSERRAVVDMVSSFDVEWLRNRSVAIYPLKSTSPDNIIRELERIFDTGENGQGAGTVAFQPMPRMNAVLIVTRNRQLLERATLWLRRLDRSDVSGSTVRVYQLVNGNAARIAKILNEIFVGKGAGQATDSAASQLAPGTSGAQAKLDQLSTGSSFSGNASASAAGSQNNASQQSAAGSGRGNQIAAAFGNFAEQKNAESEEKSNGLGASGSLPKGVFQNVRITADSANNSIVVYSSQDDYLVIERSLRALDKPQLQVSIEATVAEVTLTDALQYGVQYYLGGSSRANGSLTNATTAAAATSSSTSSSTTDVVSNLVLQRVLPGFNLLLGPEAQPHVVLNALTTLTSVKVLSSPSLVVSDNQPALLQVGQEVPISTGSATVLSTSNTIVNSIQMRDTGVILKVWPHVHADGVVQLEVEQEISNPVNTSLTPTISQRRVHSTVSVRSGQTVLLGGLISEQENHTKDGIPGLRHLTYLGDLFGSTTKNKDRSEIIIFIKPRIIRDSLDAQGVAEEFRSRLDMMRNAPLVVNGNDTTRIRK</sequence>
<dbReference type="Gene3D" id="3.55.50.30">
    <property type="match status" value="1"/>
</dbReference>
<dbReference type="Proteomes" id="UP000316781">
    <property type="component" value="Unassembled WGS sequence"/>
</dbReference>
<evidence type="ECO:0000313" key="16">
    <source>
        <dbReference type="Proteomes" id="UP000316781"/>
    </source>
</evidence>
<feature type="domain" description="Type II/III secretion system secretin-like" evidence="12">
    <location>
        <begin position="546"/>
        <end position="707"/>
    </location>
</feature>
<keyword evidence="5" id="KW-0812">Transmembrane</keyword>
<feature type="domain" description="GspD-like N0" evidence="14">
    <location>
        <begin position="72"/>
        <end position="142"/>
    </location>
</feature>
<keyword evidence="3 10" id="KW-0813">Transport</keyword>
<keyword evidence="6" id="KW-0732">Signal</keyword>
<protein>
    <submittedName>
        <fullName evidence="15">Type II secretion system protein GspD</fullName>
    </submittedName>
</protein>
<accession>A0A549T3G3</accession>
<evidence type="ECO:0000259" key="12">
    <source>
        <dbReference type="Pfam" id="PF00263"/>
    </source>
</evidence>
<dbReference type="AlphaFoldDB" id="A0A549T3G3"/>
<evidence type="ECO:0000256" key="1">
    <source>
        <dbReference type="ARBA" id="ARBA00004442"/>
    </source>
</evidence>
<keyword evidence="7" id="KW-0653">Protein transport</keyword>
<dbReference type="GO" id="GO:0015628">
    <property type="term" value="P:protein secretion by the type II secretion system"/>
    <property type="evidence" value="ECO:0007669"/>
    <property type="project" value="InterPro"/>
</dbReference>
<dbReference type="EMBL" id="VJMF01000021">
    <property type="protein sequence ID" value="TRL36427.1"/>
    <property type="molecule type" value="Genomic_DNA"/>
</dbReference>
<evidence type="ECO:0000256" key="4">
    <source>
        <dbReference type="ARBA" id="ARBA00022452"/>
    </source>
</evidence>
<dbReference type="PRINTS" id="PR01032">
    <property type="entry name" value="PHAGEIV"/>
</dbReference>
<evidence type="ECO:0000256" key="9">
    <source>
        <dbReference type="ARBA" id="ARBA00023237"/>
    </source>
</evidence>
<feature type="region of interest" description="Disordered" evidence="11">
    <location>
        <begin position="42"/>
        <end position="67"/>
    </location>
</feature>
<evidence type="ECO:0000256" key="11">
    <source>
        <dbReference type="SAM" id="MobiDB-lite"/>
    </source>
</evidence>
<dbReference type="InterPro" id="IPR001775">
    <property type="entry name" value="GspD/PilQ"/>
</dbReference>
<keyword evidence="9" id="KW-0998">Cell outer membrane</keyword>
<comment type="similarity">
    <text evidence="2">Belongs to the bacterial secretin family. GSP D subfamily.</text>
</comment>
<gene>
    <name evidence="15" type="primary">gspD</name>
    <name evidence="15" type="ORF">FM996_04910</name>
</gene>
<evidence type="ECO:0000256" key="6">
    <source>
        <dbReference type="ARBA" id="ARBA00022729"/>
    </source>
</evidence>
<dbReference type="PANTHER" id="PTHR30332:SF25">
    <property type="entry name" value="SECRETIN XPSD"/>
    <property type="match status" value="1"/>
</dbReference>
<dbReference type="GO" id="GO:0009279">
    <property type="term" value="C:cell outer membrane"/>
    <property type="evidence" value="ECO:0007669"/>
    <property type="project" value="UniProtKB-SubCell"/>
</dbReference>